<protein>
    <submittedName>
        <fullName evidence="3">Uncharacterized protein</fullName>
    </submittedName>
</protein>
<organism evidence="3 4">
    <name type="scientific">Thamnocephalis sphaerospora</name>
    <dbReference type="NCBI Taxonomy" id="78915"/>
    <lineage>
        <taxon>Eukaryota</taxon>
        <taxon>Fungi</taxon>
        <taxon>Fungi incertae sedis</taxon>
        <taxon>Zoopagomycota</taxon>
        <taxon>Zoopagomycotina</taxon>
        <taxon>Zoopagomycetes</taxon>
        <taxon>Zoopagales</taxon>
        <taxon>Sigmoideomycetaceae</taxon>
        <taxon>Thamnocephalis</taxon>
    </lineage>
</organism>
<proteinExistence type="predicted"/>
<dbReference type="EMBL" id="KZ992571">
    <property type="protein sequence ID" value="RKP08767.1"/>
    <property type="molecule type" value="Genomic_DNA"/>
</dbReference>
<evidence type="ECO:0000256" key="1">
    <source>
        <dbReference type="SAM" id="Coils"/>
    </source>
</evidence>
<sequence>MMVETPMIHDDIAAMLLVKKELEQLQSENISASIPQMTLLGIQAEQSREHAHTLAEENDYYRKKLASQLQELQNAQADTARMEQRLCTREEEMGALQEEVKSLQRHKRDTEKQAEKETKLFEGERSAWAEKEAALQDQLRTVQRQLLKAQTAQQQQSASIREEDAARARTQDVNENQRALMIAQRTIREQDKLILELREKIDQEKEGAESVLEQYQVQSLKIAHLENEIHQLNRMKESLQEDNESYQILLQEKTLSGEFTLDGLTGAPPTPGMGFDLAAELTRASAPSSPSLLPVPDPNREKQLEDKIKLLKSEIKSLKDENKALVLYINKILARVMENNQLENILARDYDASKKEREVAEAAEAVVRSAAPPRRRSSLQVTPDMLAPNNKAGGARGFVFGRKASDATEQVPKSAGLMSTMPRLPTAGPPPSASETRGYAKRWRRHQSMSMPRSKALEEIAEATASADKKKALPTVDNAAKDASTVSGDETAVAAPSGGGIRRAFRRMSLLGSWKTGAEKAAEVDSAPPSATASSSRSTNDSIPEEEE</sequence>
<feature type="coiled-coil region" evidence="1">
    <location>
        <begin position="194"/>
        <end position="252"/>
    </location>
</feature>
<dbReference type="OrthoDB" id="2121319at2759"/>
<feature type="region of interest" description="Disordered" evidence="2">
    <location>
        <begin position="516"/>
        <end position="548"/>
    </location>
</feature>
<feature type="region of interest" description="Disordered" evidence="2">
    <location>
        <begin position="98"/>
        <end position="123"/>
    </location>
</feature>
<dbReference type="STRING" id="78915.A0A4P9XRP3"/>
<feature type="compositionally biased region" description="Basic and acidic residues" evidence="2">
    <location>
        <begin position="160"/>
        <end position="172"/>
    </location>
</feature>
<keyword evidence="4" id="KW-1185">Reference proteome</keyword>
<gene>
    <name evidence="3" type="ORF">THASP1DRAFT_29436</name>
</gene>
<evidence type="ECO:0000313" key="4">
    <source>
        <dbReference type="Proteomes" id="UP000271241"/>
    </source>
</evidence>
<dbReference type="PANTHER" id="PTHR38120">
    <property type="entry name" value="EXPRESSED PROTEIN"/>
    <property type="match status" value="1"/>
</dbReference>
<accession>A0A4P9XRP3</accession>
<reference evidence="4" key="1">
    <citation type="journal article" date="2018" name="Nat. Microbiol.">
        <title>Leveraging single-cell genomics to expand the fungal tree of life.</title>
        <authorList>
            <person name="Ahrendt S.R."/>
            <person name="Quandt C.A."/>
            <person name="Ciobanu D."/>
            <person name="Clum A."/>
            <person name="Salamov A."/>
            <person name="Andreopoulos B."/>
            <person name="Cheng J.F."/>
            <person name="Woyke T."/>
            <person name="Pelin A."/>
            <person name="Henrissat B."/>
            <person name="Reynolds N.K."/>
            <person name="Benny G.L."/>
            <person name="Smith M.E."/>
            <person name="James T.Y."/>
            <person name="Grigoriev I.V."/>
        </authorList>
    </citation>
    <scope>NUCLEOTIDE SEQUENCE [LARGE SCALE GENOMIC DNA]</scope>
    <source>
        <strain evidence="4">RSA 1356</strain>
    </source>
</reference>
<evidence type="ECO:0000313" key="3">
    <source>
        <dbReference type="EMBL" id="RKP08767.1"/>
    </source>
</evidence>
<dbReference type="AlphaFoldDB" id="A0A4P9XRP3"/>
<feature type="region of interest" description="Disordered" evidence="2">
    <location>
        <begin position="405"/>
        <end position="437"/>
    </location>
</feature>
<dbReference type="PANTHER" id="PTHR38120:SF1">
    <property type="entry name" value="M PROTEIN, SEROTYPE 2.1"/>
    <property type="match status" value="1"/>
</dbReference>
<feature type="region of interest" description="Disordered" evidence="2">
    <location>
        <begin position="152"/>
        <end position="172"/>
    </location>
</feature>
<feature type="compositionally biased region" description="Low complexity" evidence="2">
    <location>
        <begin position="526"/>
        <end position="539"/>
    </location>
</feature>
<evidence type="ECO:0000256" key="2">
    <source>
        <dbReference type="SAM" id="MobiDB-lite"/>
    </source>
</evidence>
<keyword evidence="1" id="KW-0175">Coiled coil</keyword>
<name>A0A4P9XRP3_9FUNG</name>
<dbReference type="Proteomes" id="UP000271241">
    <property type="component" value="Unassembled WGS sequence"/>
</dbReference>